<dbReference type="InterPro" id="IPR016036">
    <property type="entry name" value="Malonyl_transacylase_ACP-bd"/>
</dbReference>
<evidence type="ECO:0000256" key="1">
    <source>
        <dbReference type="ARBA" id="ARBA00004792"/>
    </source>
</evidence>
<keyword evidence="3" id="KW-0597">Phosphoprotein</keyword>
<dbReference type="InterPro" id="IPR049552">
    <property type="entry name" value="PKS_DH_N"/>
</dbReference>
<dbReference type="InterPro" id="IPR049551">
    <property type="entry name" value="PKS_DH_C"/>
</dbReference>
<dbReference type="Gene3D" id="3.40.47.10">
    <property type="match status" value="1"/>
</dbReference>
<dbReference type="InterPro" id="IPR009081">
    <property type="entry name" value="PP-bd_ACP"/>
</dbReference>
<keyword evidence="6" id="KW-0012">Acyltransferase</keyword>
<dbReference type="PROSITE" id="PS52004">
    <property type="entry name" value="KS3_2"/>
    <property type="match status" value="1"/>
</dbReference>
<feature type="region of interest" description="Disordered" evidence="8">
    <location>
        <begin position="1696"/>
        <end position="1729"/>
    </location>
</feature>
<dbReference type="GO" id="GO:0006633">
    <property type="term" value="P:fatty acid biosynthetic process"/>
    <property type="evidence" value="ECO:0007669"/>
    <property type="project" value="InterPro"/>
</dbReference>
<dbReference type="PROSITE" id="PS00606">
    <property type="entry name" value="KS3_1"/>
    <property type="match status" value="1"/>
</dbReference>
<dbReference type="InterPro" id="IPR050091">
    <property type="entry name" value="PKS_NRPS_Biosynth_Enz"/>
</dbReference>
<dbReference type="InterPro" id="IPR020841">
    <property type="entry name" value="PKS_Beta-ketoAc_synthase_dom"/>
</dbReference>
<dbReference type="InterPro" id="IPR049900">
    <property type="entry name" value="PKS_mFAS_DH"/>
</dbReference>
<dbReference type="PANTHER" id="PTHR43775">
    <property type="entry name" value="FATTY ACID SYNTHASE"/>
    <property type="match status" value="1"/>
</dbReference>
<dbReference type="RefSeq" id="WP_319688249.1">
    <property type="nucleotide sequence ID" value="NZ_JARAWN010000001.1"/>
</dbReference>
<dbReference type="SMART" id="SM00823">
    <property type="entry name" value="PKS_PP"/>
    <property type="match status" value="1"/>
</dbReference>
<proteinExistence type="predicted"/>
<evidence type="ECO:0000259" key="9">
    <source>
        <dbReference type="PROSITE" id="PS50075"/>
    </source>
</evidence>
<dbReference type="GO" id="GO:0005737">
    <property type="term" value="C:cytoplasm"/>
    <property type="evidence" value="ECO:0007669"/>
    <property type="project" value="TreeGrafter"/>
</dbReference>
<dbReference type="GO" id="GO:0005886">
    <property type="term" value="C:plasma membrane"/>
    <property type="evidence" value="ECO:0007669"/>
    <property type="project" value="TreeGrafter"/>
</dbReference>
<dbReference type="InterPro" id="IPR014031">
    <property type="entry name" value="Ketoacyl_synth_C"/>
</dbReference>
<feature type="compositionally biased region" description="Low complexity" evidence="8">
    <location>
        <begin position="1817"/>
        <end position="1827"/>
    </location>
</feature>
<dbReference type="Gene3D" id="1.10.1240.100">
    <property type="match status" value="1"/>
</dbReference>
<dbReference type="GO" id="GO:0071770">
    <property type="term" value="P:DIM/DIP cell wall layer assembly"/>
    <property type="evidence" value="ECO:0007669"/>
    <property type="project" value="TreeGrafter"/>
</dbReference>
<evidence type="ECO:0000256" key="8">
    <source>
        <dbReference type="SAM" id="MobiDB-lite"/>
    </source>
</evidence>
<dbReference type="Gene3D" id="1.10.1200.10">
    <property type="entry name" value="ACP-like"/>
    <property type="match status" value="1"/>
</dbReference>
<dbReference type="InterPro" id="IPR020807">
    <property type="entry name" value="PKS_DH"/>
</dbReference>
<sequence>MTTQDTRDLDSAESPDLPDAIAVVGLACRFPGAPDADAFWANLVDGRESIGFRTPGELAALGVPADRLADPRFVPAGGVLDGIDEFDAEYFGITPRDAALMDPQHRLFLQCAVAALEDAGQQADREHGSVGVYASAGFNSYLTHHLLPHAAELADRADVQWLAAGDKDYLATQTSYRLGLTGPSMSVQTACSSALVAVHLASEALLSGECDVALAGAVSAGVAQGHGYVHTEGGILSADGHCRPFDEAATGTVFGSGVGAVVLKRLADAVADGDTVRAVLLGSAVNNDGARKVGFTAPGMDGQIRVISAAQAVAGVTPADVSYVEAHGTATALGDRIELAALARVFASAAGRQRVLGAVKSNVGHLDTCAGMAGLIKTVLCLQHRTLVPTAHFERPSPGLADSGFRVLTAAESWTGSDGERIAGVSSFGIGGTNAHLILQDPPPSARAGRPAAQSAGWELLPLSARTPEALERAVSRLDGALAAPAAPSLPDAAHTLQTGRSAHAWRTAVPVPSGCPVRLAAAPGRPVRAAEREPGVVLLYPGQGAGAPGLAAEPYAAEPAFRDGLDHALEALAPWTGAPLRALLLDPAHQDLFDRTEIAQPALFAVEYALTAWWTALGIRPVALAGHSVGEFAAACAAGVFTLRDAARLVTERGRLMGGMPNGAMLAVPLPEREVREYLDRAHTELGARGTVTPPLEIAAVNAPDRCVVAGEPGAVDHLTTLLAEREVTGRGLGVRHAFHTWHADPLLEEFTKLVAAVPAHTPAVPVVSALTGRPLTAQEARSPGYWVRQLRHTVRFRDALSALPQETVLIEAGPGQALSGFARRTLGADRLVLPSLHAPDRTPDSAAENGSGRPPARLSALARLWERGVAVDWSVLGERAGRRHVPLPTYPFEPARHWFTPAAGAASAAAPTSPAGSVDGWLHVPSWAPAAPPVPGAHSTPGTVLLLADETGLAERLAARLTRDGIEVHTVVSRPYAGSHPAAYAVDPADPRAFAALVGELAERGRIPDAVVSCWALDEPGLDRASLDEVERGALRALTVPAELAQALSEAFPGRPVRMLLVTDAAHGVHGLRPRTPHAATAMGSVRALPGELPGFTLGALDLDCAPHDAPALERAAEAVAAELRAAGPISPLTAVRGRTRLVPVLDRPALTDADADPEQRAAAEPRAGGSWLVTGGLGGIGLAVAGRLAQDGDRTLLLVTRRPVPDGVAWTVIRPTGADPAPDCPPELARALSELTARGAAVCLVQCDVTDEEALESALGRIRAAHGRITGVVHAAGLPGGGTMALRGREDTARVLAPKVRGTVLLHRLTAEDRPTVLLCSSVLAVTGAAGQADYSGANAFLDSFAHTSDSTVSIGWDRWSETGMAVRGALGPAPESGGDPLEHPLFESRRTGEDGWTALRLRTGSDTDWLSAEHRLSGEPVLPGTALLDLVVAAHHLVAGPGPVELDAVFTHPLRVPAGEPPLVTVRVRPADAGGLDWEVRSSASARPHGQGRIAPRGGSAPDRMDLDAVAAAGSVHRPAPRNGAGGPAGAAGLSTGPRWDCLTEIREADTEALLTLRLPDAFHRDLAAHPLHPALLDVATGAVAGRTGRHLPVAYRKMTVHRSLTDSLCARVFLRSGDPAAGDTLIADMTLTDPDGSPLVTVEGFVLRPVASGPARTADTGGIPTGAGQRAFDRILANQHLPHILVSPRIGGAPGSSAPAAHHAHEQSGPVDPGDPGGTAPFQGLDEVGRRIADVWSRMLGVPRIRATDSVFELGADSLTIVQITAELQRAGLAVAPSDLFAHPTPGGLAAHLRASAEGEAAFPAEAETAFPAGGAPGASEPVRPARADGAPSGTGPGAFPDADLSAEDLAQVMNLFGSGEDMK</sequence>
<keyword evidence="2" id="KW-0596">Phosphopantetheine</keyword>
<evidence type="ECO:0000256" key="5">
    <source>
        <dbReference type="ARBA" id="ARBA00023194"/>
    </source>
</evidence>
<dbReference type="Pfam" id="PF02801">
    <property type="entry name" value="Ketoacyl-synt_C"/>
    <property type="match status" value="1"/>
</dbReference>
<dbReference type="PROSITE" id="PS50075">
    <property type="entry name" value="CARRIER"/>
    <property type="match status" value="1"/>
</dbReference>
<dbReference type="GO" id="GO:0004315">
    <property type="term" value="F:3-oxoacyl-[acyl-carrier-protein] synthase activity"/>
    <property type="evidence" value="ECO:0007669"/>
    <property type="project" value="InterPro"/>
</dbReference>
<dbReference type="SMART" id="SM00826">
    <property type="entry name" value="PKS_DH"/>
    <property type="match status" value="1"/>
</dbReference>
<evidence type="ECO:0000256" key="6">
    <source>
        <dbReference type="ARBA" id="ARBA00023315"/>
    </source>
</evidence>
<dbReference type="Pfam" id="PF14765">
    <property type="entry name" value="PS-DH"/>
    <property type="match status" value="1"/>
</dbReference>
<organism evidence="12 13">
    <name type="scientific">Streptomyces europaeiscabiei</name>
    <dbReference type="NCBI Taxonomy" id="146819"/>
    <lineage>
        <taxon>Bacteria</taxon>
        <taxon>Bacillati</taxon>
        <taxon>Actinomycetota</taxon>
        <taxon>Actinomycetes</taxon>
        <taxon>Kitasatosporales</taxon>
        <taxon>Streptomycetaceae</taxon>
        <taxon>Streptomyces</taxon>
    </lineage>
</organism>
<dbReference type="SUPFAM" id="SSF53901">
    <property type="entry name" value="Thiolase-like"/>
    <property type="match status" value="1"/>
</dbReference>
<keyword evidence="5" id="KW-0045">Antibiotic biosynthesis</keyword>
<reference evidence="12" key="1">
    <citation type="journal article" date="2023" name="Microb. Genom.">
        <title>Mesoterricola silvestris gen. nov., sp. nov., Mesoterricola sediminis sp. nov., Geothrix oryzae sp. nov., Geothrix edaphica sp. nov., Geothrix rubra sp. nov., and Geothrix limicola sp. nov., six novel members of Acidobacteriota isolated from soils.</title>
        <authorList>
            <person name="Weisberg A.J."/>
            <person name="Pearce E."/>
            <person name="Kramer C.G."/>
            <person name="Chang J.H."/>
            <person name="Clarke C.R."/>
        </authorList>
    </citation>
    <scope>NUCLEOTIDE SEQUENCE</scope>
    <source>
        <strain evidence="12">ND06-05F</strain>
    </source>
</reference>
<comment type="caution">
    <text evidence="7">Lacks conserved residue(s) required for the propagation of feature annotation.</text>
</comment>
<dbReference type="SMART" id="SM00822">
    <property type="entry name" value="PKS_KR"/>
    <property type="match status" value="1"/>
</dbReference>
<feature type="region of interest" description="C-terminal hotdog fold" evidence="7">
    <location>
        <begin position="1519"/>
        <end position="1661"/>
    </location>
</feature>
<dbReference type="GO" id="GO:0031177">
    <property type="term" value="F:phosphopantetheine binding"/>
    <property type="evidence" value="ECO:0007669"/>
    <property type="project" value="InterPro"/>
</dbReference>
<dbReference type="Pfam" id="PF00109">
    <property type="entry name" value="ketoacyl-synt"/>
    <property type="match status" value="1"/>
</dbReference>
<name>A0AAJ2UIP0_9ACTN</name>
<dbReference type="InterPro" id="IPR032821">
    <property type="entry name" value="PKS_assoc"/>
</dbReference>
<dbReference type="Gene3D" id="3.40.366.10">
    <property type="entry name" value="Malonyl-Coenzyme A Acyl Carrier Protein, domain 2"/>
    <property type="match status" value="1"/>
</dbReference>
<dbReference type="PANTHER" id="PTHR43775:SF37">
    <property type="entry name" value="SI:DKEY-61P9.11"/>
    <property type="match status" value="1"/>
</dbReference>
<dbReference type="InterPro" id="IPR042104">
    <property type="entry name" value="PKS_dehydratase_sf"/>
</dbReference>
<dbReference type="SUPFAM" id="SSF47336">
    <property type="entry name" value="ACP-like"/>
    <property type="match status" value="1"/>
</dbReference>
<dbReference type="InterPro" id="IPR020806">
    <property type="entry name" value="PKS_PP-bd"/>
</dbReference>
<feature type="region of interest" description="Disordered" evidence="8">
    <location>
        <begin position="1817"/>
        <end position="1848"/>
    </location>
</feature>
<dbReference type="Pfam" id="PF00698">
    <property type="entry name" value="Acyl_transf_1"/>
    <property type="match status" value="1"/>
</dbReference>
<evidence type="ECO:0000313" key="12">
    <source>
        <dbReference type="EMBL" id="MDX3128264.1"/>
    </source>
</evidence>
<dbReference type="InterPro" id="IPR057326">
    <property type="entry name" value="KR_dom"/>
</dbReference>
<dbReference type="SUPFAM" id="SSF51735">
    <property type="entry name" value="NAD(P)-binding Rossmann-fold domains"/>
    <property type="match status" value="2"/>
</dbReference>
<dbReference type="PROSITE" id="PS00012">
    <property type="entry name" value="PHOSPHOPANTETHEINE"/>
    <property type="match status" value="1"/>
</dbReference>
<dbReference type="Gene3D" id="3.10.129.110">
    <property type="entry name" value="Polyketide synthase dehydratase"/>
    <property type="match status" value="1"/>
</dbReference>
<dbReference type="InterPro" id="IPR018201">
    <property type="entry name" value="Ketoacyl_synth_AS"/>
</dbReference>
<dbReference type="InterPro" id="IPR016039">
    <property type="entry name" value="Thiolase-like"/>
</dbReference>
<dbReference type="CDD" id="cd08953">
    <property type="entry name" value="KR_2_SDR_x"/>
    <property type="match status" value="1"/>
</dbReference>
<dbReference type="InterPro" id="IPR014043">
    <property type="entry name" value="Acyl_transferase_dom"/>
</dbReference>
<evidence type="ECO:0000256" key="7">
    <source>
        <dbReference type="PROSITE-ProRule" id="PRU01363"/>
    </source>
</evidence>
<evidence type="ECO:0000256" key="3">
    <source>
        <dbReference type="ARBA" id="ARBA00022553"/>
    </source>
</evidence>
<dbReference type="Pfam" id="PF08659">
    <property type="entry name" value="KR"/>
    <property type="match status" value="1"/>
</dbReference>
<evidence type="ECO:0000259" key="11">
    <source>
        <dbReference type="PROSITE" id="PS52019"/>
    </source>
</evidence>
<feature type="region of interest" description="Disordered" evidence="8">
    <location>
        <begin position="1485"/>
        <end position="1508"/>
    </location>
</feature>
<feature type="domain" description="Ketosynthase family 3 (KS3)" evidence="10">
    <location>
        <begin position="18"/>
        <end position="441"/>
    </location>
</feature>
<dbReference type="InterPro" id="IPR001227">
    <property type="entry name" value="Ac_transferase_dom_sf"/>
</dbReference>
<dbReference type="Gene3D" id="3.40.50.720">
    <property type="entry name" value="NAD(P)-binding Rossmann-like Domain"/>
    <property type="match status" value="1"/>
</dbReference>
<comment type="caution">
    <text evidence="12">The sequence shown here is derived from an EMBL/GenBank/DDBJ whole genome shotgun (WGS) entry which is preliminary data.</text>
</comment>
<dbReference type="CDD" id="cd00833">
    <property type="entry name" value="PKS"/>
    <property type="match status" value="1"/>
</dbReference>
<feature type="region of interest" description="N-terminal hotdog fold" evidence="7">
    <location>
        <begin position="1387"/>
        <end position="1505"/>
    </location>
</feature>
<evidence type="ECO:0000256" key="2">
    <source>
        <dbReference type="ARBA" id="ARBA00022450"/>
    </source>
</evidence>
<dbReference type="EMBL" id="JARAWN010000001">
    <property type="protein sequence ID" value="MDX3128264.1"/>
    <property type="molecule type" value="Genomic_DNA"/>
</dbReference>
<keyword evidence="4" id="KW-0808">Transferase</keyword>
<feature type="region of interest" description="Disordered" evidence="8">
    <location>
        <begin position="837"/>
        <end position="856"/>
    </location>
</feature>
<feature type="domain" description="Carrier" evidence="9">
    <location>
        <begin position="1728"/>
        <end position="1802"/>
    </location>
</feature>
<evidence type="ECO:0000313" key="13">
    <source>
        <dbReference type="Proteomes" id="UP001273589"/>
    </source>
</evidence>
<dbReference type="SUPFAM" id="SSF55048">
    <property type="entry name" value="Probable ACP-binding domain of malonyl-CoA ACP transacylase"/>
    <property type="match status" value="1"/>
</dbReference>
<dbReference type="SMART" id="SM00825">
    <property type="entry name" value="PKS_KS"/>
    <property type="match status" value="1"/>
</dbReference>
<dbReference type="Pfam" id="PF00550">
    <property type="entry name" value="PP-binding"/>
    <property type="match status" value="1"/>
</dbReference>
<dbReference type="Pfam" id="PF16197">
    <property type="entry name" value="KAsynt_C_assoc"/>
    <property type="match status" value="1"/>
</dbReference>
<protein>
    <submittedName>
        <fullName evidence="12">Type I polyketide synthase</fullName>
    </submittedName>
</protein>
<dbReference type="SUPFAM" id="SSF52151">
    <property type="entry name" value="FabD/lysophospholipase-like"/>
    <property type="match status" value="1"/>
</dbReference>
<comment type="pathway">
    <text evidence="1">Antibiotic biosynthesis.</text>
</comment>
<dbReference type="GO" id="GO:0004312">
    <property type="term" value="F:fatty acid synthase activity"/>
    <property type="evidence" value="ECO:0007669"/>
    <property type="project" value="TreeGrafter"/>
</dbReference>
<evidence type="ECO:0000256" key="4">
    <source>
        <dbReference type="ARBA" id="ARBA00022679"/>
    </source>
</evidence>
<dbReference type="InterPro" id="IPR016035">
    <property type="entry name" value="Acyl_Trfase/lysoPLipase"/>
</dbReference>
<dbReference type="InterPro" id="IPR013968">
    <property type="entry name" value="PKS_KR"/>
</dbReference>
<dbReference type="Pfam" id="PF21089">
    <property type="entry name" value="PKS_DH_N"/>
    <property type="match status" value="1"/>
</dbReference>
<dbReference type="InterPro" id="IPR036291">
    <property type="entry name" value="NAD(P)-bd_dom_sf"/>
</dbReference>
<dbReference type="InterPro" id="IPR036736">
    <property type="entry name" value="ACP-like_sf"/>
</dbReference>
<gene>
    <name evidence="12" type="ORF">PV367_00195</name>
</gene>
<dbReference type="Proteomes" id="UP001273589">
    <property type="component" value="Unassembled WGS sequence"/>
</dbReference>
<dbReference type="SMART" id="SM00827">
    <property type="entry name" value="PKS_AT"/>
    <property type="match status" value="1"/>
</dbReference>
<dbReference type="InterPro" id="IPR014030">
    <property type="entry name" value="Ketoacyl_synth_N"/>
</dbReference>
<dbReference type="GO" id="GO:0017000">
    <property type="term" value="P:antibiotic biosynthetic process"/>
    <property type="evidence" value="ECO:0007669"/>
    <property type="project" value="UniProtKB-KW"/>
</dbReference>
<dbReference type="Gene3D" id="3.30.70.3290">
    <property type="match status" value="1"/>
</dbReference>
<dbReference type="PROSITE" id="PS52019">
    <property type="entry name" value="PKS_MFAS_DH"/>
    <property type="match status" value="1"/>
</dbReference>
<dbReference type="InterPro" id="IPR006162">
    <property type="entry name" value="Ppantetheine_attach_site"/>
</dbReference>
<evidence type="ECO:0000259" key="10">
    <source>
        <dbReference type="PROSITE" id="PS52004"/>
    </source>
</evidence>
<feature type="domain" description="PKS/mFAS DH" evidence="11">
    <location>
        <begin position="1387"/>
        <end position="1661"/>
    </location>
</feature>
<accession>A0AAJ2UIP0</accession>